<accession>A0A102K5Z3</accession>
<comment type="caution">
    <text evidence="1">The sequence shown here is derived from an EMBL/GenBank/DDBJ whole genome shotgun (WGS) entry which is preliminary data.</text>
</comment>
<evidence type="ECO:0000313" key="2">
    <source>
        <dbReference type="Proteomes" id="UP000065521"/>
    </source>
</evidence>
<dbReference type="RefSeq" id="WP_059614408.1">
    <property type="nucleotide sequence ID" value="NZ_LOTK01000044.1"/>
</dbReference>
<proteinExistence type="predicted"/>
<dbReference type="Proteomes" id="UP000065521">
    <property type="component" value="Unassembled WGS sequence"/>
</dbReference>
<organism evidence="1 2">
    <name type="scientific">Burkholderia ubonensis</name>
    <dbReference type="NCBI Taxonomy" id="101571"/>
    <lineage>
        <taxon>Bacteria</taxon>
        <taxon>Pseudomonadati</taxon>
        <taxon>Pseudomonadota</taxon>
        <taxon>Betaproteobacteria</taxon>
        <taxon>Burkholderiales</taxon>
        <taxon>Burkholderiaceae</taxon>
        <taxon>Burkholderia</taxon>
        <taxon>Burkholderia cepacia complex</taxon>
    </lineage>
</organism>
<name>A0A102K5Z3_9BURK</name>
<sequence length="129" mass="14874">MYGDLEDKIQTDIKENHYQVIEYRIGTSFFPFVQKGDAVYLDGKVIAKKDDSFRYFGRGYYRVNRKLYYIGRKIGNAPANGEIRIYVEDRSKAKPSDFPPNVMFCPVAAHADILETSDGLRVESLVYDN</sequence>
<protein>
    <submittedName>
        <fullName evidence="1">Uncharacterized protein</fullName>
    </submittedName>
</protein>
<dbReference type="AlphaFoldDB" id="A0A102K5Z3"/>
<gene>
    <name evidence="1" type="ORF">WI38_15980</name>
</gene>
<reference evidence="1 2" key="1">
    <citation type="submission" date="2015-11" db="EMBL/GenBank/DDBJ databases">
        <title>Expanding the genomic diversity of Burkholderia species for the development of highly accurate diagnostics.</title>
        <authorList>
            <person name="Sahl J."/>
            <person name="Keim P."/>
            <person name="Wagner D."/>
        </authorList>
    </citation>
    <scope>NUCLEOTIDE SEQUENCE [LARGE SCALE GENOMIC DNA]</scope>
    <source>
        <strain evidence="1 2">RF32-BP4</strain>
    </source>
</reference>
<evidence type="ECO:0000313" key="1">
    <source>
        <dbReference type="EMBL" id="KUZ89658.1"/>
    </source>
</evidence>
<dbReference type="EMBL" id="LOTN01000034">
    <property type="protein sequence ID" value="KUZ89658.1"/>
    <property type="molecule type" value="Genomic_DNA"/>
</dbReference>